<evidence type="ECO:0000313" key="2">
    <source>
        <dbReference type="EMBL" id="MFC5985702.1"/>
    </source>
</evidence>
<keyword evidence="3" id="KW-1185">Reference proteome</keyword>
<evidence type="ECO:0000313" key="3">
    <source>
        <dbReference type="Proteomes" id="UP001596250"/>
    </source>
</evidence>
<feature type="domain" description="Beta-lactamase-related" evidence="1">
    <location>
        <begin position="12"/>
        <end position="374"/>
    </location>
</feature>
<protein>
    <submittedName>
        <fullName evidence="2">Serine hydrolase domain-containing protein</fullName>
        <ecNumber evidence="2">3.-.-.-</ecNumber>
    </submittedName>
</protein>
<dbReference type="Proteomes" id="UP001596250">
    <property type="component" value="Unassembled WGS sequence"/>
</dbReference>
<gene>
    <name evidence="2" type="ORF">ACFPXP_04560</name>
</gene>
<reference evidence="3" key="1">
    <citation type="journal article" date="2019" name="Int. J. Syst. Evol. Microbiol.">
        <title>The Global Catalogue of Microorganisms (GCM) 10K type strain sequencing project: providing services to taxonomists for standard genome sequencing and annotation.</title>
        <authorList>
            <consortium name="The Broad Institute Genomics Platform"/>
            <consortium name="The Broad Institute Genome Sequencing Center for Infectious Disease"/>
            <person name="Wu L."/>
            <person name="Ma J."/>
        </authorList>
    </citation>
    <scope>NUCLEOTIDE SEQUENCE [LARGE SCALE GENOMIC DNA]</scope>
    <source>
        <strain evidence="3">CCM 8749</strain>
    </source>
</reference>
<comment type="caution">
    <text evidence="2">The sequence shown here is derived from an EMBL/GenBank/DDBJ whole genome shotgun (WGS) entry which is preliminary data.</text>
</comment>
<dbReference type="Gene3D" id="3.40.710.10">
    <property type="entry name" value="DD-peptidase/beta-lactamase superfamily"/>
    <property type="match status" value="1"/>
</dbReference>
<dbReference type="Pfam" id="PF00144">
    <property type="entry name" value="Beta-lactamase"/>
    <property type="match status" value="1"/>
</dbReference>
<dbReference type="InterPro" id="IPR050789">
    <property type="entry name" value="Diverse_Enzym_Activities"/>
</dbReference>
<dbReference type="InterPro" id="IPR001466">
    <property type="entry name" value="Beta-lactam-related"/>
</dbReference>
<proteinExistence type="predicted"/>
<organism evidence="2 3">
    <name type="scientific">Marinicrinis lubricantis</name>
    <dbReference type="NCBI Taxonomy" id="2086470"/>
    <lineage>
        <taxon>Bacteria</taxon>
        <taxon>Bacillati</taxon>
        <taxon>Bacillota</taxon>
        <taxon>Bacilli</taxon>
        <taxon>Bacillales</taxon>
        <taxon>Paenibacillaceae</taxon>
    </lineage>
</organism>
<dbReference type="EC" id="3.-.-.-" evidence="2"/>
<dbReference type="PANTHER" id="PTHR43283:SF3">
    <property type="entry name" value="BETA-LACTAMASE FAMILY PROTEIN (AFU_ORTHOLOGUE AFUA_5G07500)"/>
    <property type="match status" value="1"/>
</dbReference>
<dbReference type="InterPro" id="IPR012338">
    <property type="entry name" value="Beta-lactam/transpept-like"/>
</dbReference>
<name>A0ABW1IKU6_9BACL</name>
<accession>A0ABW1IKU6</accession>
<evidence type="ECO:0000259" key="1">
    <source>
        <dbReference type="Pfam" id="PF00144"/>
    </source>
</evidence>
<sequence length="392" mass="44009">MLDQTLIRRLKETLKTGIENREVAGANLLLIQEGNEIFYHEDGLADREAKLPIQRDTLFRLYSMTKPVTAVAVMILMERGQIDLFDPVSKFLPGFKNQRVEENGRLIPVDREVNVYDLLSMTSGLVYGGLGMAGRETEALFQEIDRRLLTDSPLSTLEISNRLGQCPLAFQPGSSWAYGTSADVLGAVVEVVSGMRFGQFLQKELFEPLGMKDTGFWLPEEKRIRLAKTYQNDENGDLMLYTGNNLGIVHQMDRDPAFESGGAGLVSTIDDYAKFATMLINQGHFNGVQILQPRTVHYFSSATLHADQQKAFDSWHTLRGHSYGSLMRVMTDCKKAGFLGSPGEYGWDGWLGAYFCNCPQEKLTFLFMIQKKDAGTTALTRKLRNIIFSSLQ</sequence>
<dbReference type="PANTHER" id="PTHR43283">
    <property type="entry name" value="BETA-LACTAMASE-RELATED"/>
    <property type="match status" value="1"/>
</dbReference>
<dbReference type="SUPFAM" id="SSF56601">
    <property type="entry name" value="beta-lactamase/transpeptidase-like"/>
    <property type="match status" value="1"/>
</dbReference>
<keyword evidence="2" id="KW-0378">Hydrolase</keyword>
<dbReference type="GO" id="GO:0016787">
    <property type="term" value="F:hydrolase activity"/>
    <property type="evidence" value="ECO:0007669"/>
    <property type="project" value="UniProtKB-KW"/>
</dbReference>
<dbReference type="RefSeq" id="WP_379892794.1">
    <property type="nucleotide sequence ID" value="NZ_CBCSCT010000012.1"/>
</dbReference>
<dbReference type="EMBL" id="JBHSQV010000029">
    <property type="protein sequence ID" value="MFC5985702.1"/>
    <property type="molecule type" value="Genomic_DNA"/>
</dbReference>